<evidence type="ECO:0008006" key="5">
    <source>
        <dbReference type="Google" id="ProtNLM"/>
    </source>
</evidence>
<keyword evidence="4" id="KW-1185">Reference proteome</keyword>
<evidence type="ECO:0000313" key="3">
    <source>
        <dbReference type="EMBL" id="KAG6629996.1"/>
    </source>
</evidence>
<dbReference type="AlphaFoldDB" id="A0A8T1NDU8"/>
<feature type="transmembrane region" description="Helical" evidence="2">
    <location>
        <begin position="12"/>
        <end position="29"/>
    </location>
</feature>
<sequence length="40" mass="4450">MPKRDVVSCSTIIAGYVQVGCFLVALDLFHKMLQTGPKPW</sequence>
<feature type="repeat" description="PPR" evidence="1">
    <location>
        <begin position="5"/>
        <end position="39"/>
    </location>
</feature>
<dbReference type="NCBIfam" id="TIGR00756">
    <property type="entry name" value="PPR"/>
    <property type="match status" value="1"/>
</dbReference>
<organism evidence="3 4">
    <name type="scientific">Carya illinoinensis</name>
    <name type="common">Pecan</name>
    <dbReference type="NCBI Taxonomy" id="32201"/>
    <lineage>
        <taxon>Eukaryota</taxon>
        <taxon>Viridiplantae</taxon>
        <taxon>Streptophyta</taxon>
        <taxon>Embryophyta</taxon>
        <taxon>Tracheophyta</taxon>
        <taxon>Spermatophyta</taxon>
        <taxon>Magnoliopsida</taxon>
        <taxon>eudicotyledons</taxon>
        <taxon>Gunneridae</taxon>
        <taxon>Pentapetalae</taxon>
        <taxon>rosids</taxon>
        <taxon>fabids</taxon>
        <taxon>Fagales</taxon>
        <taxon>Juglandaceae</taxon>
        <taxon>Carya</taxon>
    </lineage>
</organism>
<reference evidence="3" key="1">
    <citation type="submission" date="2020-12" db="EMBL/GenBank/DDBJ databases">
        <title>WGS assembly of Carya illinoinensis cv. Pawnee.</title>
        <authorList>
            <person name="Platts A."/>
            <person name="Shu S."/>
            <person name="Wright S."/>
            <person name="Barry K."/>
            <person name="Edger P."/>
            <person name="Pires J.C."/>
            <person name="Schmutz J."/>
        </authorList>
    </citation>
    <scope>NUCLEOTIDE SEQUENCE</scope>
    <source>
        <tissue evidence="3">Leaf</tissue>
    </source>
</reference>
<keyword evidence="2" id="KW-0472">Membrane</keyword>
<dbReference type="Pfam" id="PF01535">
    <property type="entry name" value="PPR"/>
    <property type="match status" value="1"/>
</dbReference>
<name>A0A8T1NDU8_CARIL</name>
<keyword evidence="2" id="KW-1133">Transmembrane helix</keyword>
<comment type="caution">
    <text evidence="3">The sequence shown here is derived from an EMBL/GenBank/DDBJ whole genome shotgun (WGS) entry which is preliminary data.</text>
</comment>
<protein>
    <recommendedName>
        <fullName evidence="5">Pentatricopeptide repeat-containing protein</fullName>
    </recommendedName>
</protein>
<accession>A0A8T1NDU8</accession>
<dbReference type="InterPro" id="IPR002885">
    <property type="entry name" value="PPR_rpt"/>
</dbReference>
<proteinExistence type="predicted"/>
<evidence type="ECO:0000256" key="1">
    <source>
        <dbReference type="PROSITE-ProRule" id="PRU00708"/>
    </source>
</evidence>
<dbReference type="Proteomes" id="UP000811609">
    <property type="component" value="Chromosome 14"/>
</dbReference>
<evidence type="ECO:0000256" key="2">
    <source>
        <dbReference type="SAM" id="Phobius"/>
    </source>
</evidence>
<dbReference type="EMBL" id="CM031822">
    <property type="protein sequence ID" value="KAG6629996.1"/>
    <property type="molecule type" value="Genomic_DNA"/>
</dbReference>
<dbReference type="PROSITE" id="PS51375">
    <property type="entry name" value="PPR"/>
    <property type="match status" value="1"/>
</dbReference>
<gene>
    <name evidence="3" type="ORF">CIPAW_14G124000</name>
</gene>
<keyword evidence="2" id="KW-0812">Transmembrane</keyword>
<evidence type="ECO:0000313" key="4">
    <source>
        <dbReference type="Proteomes" id="UP000811609"/>
    </source>
</evidence>